<comment type="subcellular location">
    <subcellularLocation>
        <location evidence="1">Cell inner membrane</location>
        <topology evidence="1">Multi-pass membrane protein</topology>
    </subcellularLocation>
    <subcellularLocation>
        <location evidence="8">Cell membrane</location>
        <topology evidence="8">Multi-pass membrane protein</topology>
    </subcellularLocation>
</comment>
<dbReference type="GO" id="GO:0042884">
    <property type="term" value="P:microcin transport"/>
    <property type="evidence" value="ECO:0007669"/>
    <property type="project" value="TreeGrafter"/>
</dbReference>
<keyword evidence="7 8" id="KW-0472">Membrane</keyword>
<evidence type="ECO:0000256" key="2">
    <source>
        <dbReference type="ARBA" id="ARBA00022448"/>
    </source>
</evidence>
<accession>A0A4Y8REG5</accession>
<keyword evidence="6 8" id="KW-1133">Transmembrane helix</keyword>
<keyword evidence="4" id="KW-0997">Cell inner membrane</keyword>
<evidence type="ECO:0000256" key="5">
    <source>
        <dbReference type="ARBA" id="ARBA00022692"/>
    </source>
</evidence>
<dbReference type="CDD" id="cd06261">
    <property type="entry name" value="TM_PBP2"/>
    <property type="match status" value="1"/>
</dbReference>
<evidence type="ECO:0000256" key="7">
    <source>
        <dbReference type="ARBA" id="ARBA00023136"/>
    </source>
</evidence>
<dbReference type="AlphaFoldDB" id="A0A4Y8REG5"/>
<proteinExistence type="inferred from homology"/>
<evidence type="ECO:0000259" key="10">
    <source>
        <dbReference type="PROSITE" id="PS50928"/>
    </source>
</evidence>
<feature type="region of interest" description="Disordered" evidence="9">
    <location>
        <begin position="1"/>
        <end position="31"/>
    </location>
</feature>
<keyword evidence="12" id="KW-1185">Reference proteome</keyword>
<dbReference type="PANTHER" id="PTHR30325:SF0">
    <property type="entry name" value="INNER MEMBRANE ABC TRANSPORTER PERMEASE PROTEIN YEJE"/>
    <property type="match status" value="1"/>
</dbReference>
<evidence type="ECO:0000256" key="4">
    <source>
        <dbReference type="ARBA" id="ARBA00022519"/>
    </source>
</evidence>
<comment type="caution">
    <text evidence="11">The sequence shown here is derived from an EMBL/GenBank/DDBJ whole genome shotgun (WGS) entry which is preliminary data.</text>
</comment>
<evidence type="ECO:0000256" key="3">
    <source>
        <dbReference type="ARBA" id="ARBA00022475"/>
    </source>
</evidence>
<feature type="compositionally biased region" description="Basic and acidic residues" evidence="9">
    <location>
        <begin position="1"/>
        <end position="30"/>
    </location>
</feature>
<dbReference type="GO" id="GO:0055085">
    <property type="term" value="P:transmembrane transport"/>
    <property type="evidence" value="ECO:0007669"/>
    <property type="project" value="InterPro"/>
</dbReference>
<reference evidence="11 12" key="1">
    <citation type="submission" date="2019-03" db="EMBL/GenBank/DDBJ databases">
        <title>Jiella endophytica sp. nov., a novel endophytic bacterium isolated from root of Ficus microcarpa Linn. f.</title>
        <authorList>
            <person name="Tuo L."/>
        </authorList>
    </citation>
    <scope>NUCLEOTIDE SEQUENCE [LARGE SCALE GENOMIC DNA]</scope>
    <source>
        <strain evidence="11 12">CBS5Q-3</strain>
    </source>
</reference>
<evidence type="ECO:0000256" key="9">
    <source>
        <dbReference type="SAM" id="MobiDB-lite"/>
    </source>
</evidence>
<dbReference type="Gene3D" id="1.10.3720.10">
    <property type="entry name" value="MetI-like"/>
    <property type="match status" value="1"/>
</dbReference>
<dbReference type="PROSITE" id="PS50928">
    <property type="entry name" value="ABC_TM1"/>
    <property type="match status" value="1"/>
</dbReference>
<dbReference type="InterPro" id="IPR025966">
    <property type="entry name" value="OppC_N"/>
</dbReference>
<feature type="transmembrane region" description="Helical" evidence="8">
    <location>
        <begin position="212"/>
        <end position="238"/>
    </location>
</feature>
<organism evidence="11 12">
    <name type="scientific">Jiella endophytica</name>
    <dbReference type="NCBI Taxonomy" id="2558362"/>
    <lineage>
        <taxon>Bacteria</taxon>
        <taxon>Pseudomonadati</taxon>
        <taxon>Pseudomonadota</taxon>
        <taxon>Alphaproteobacteria</taxon>
        <taxon>Hyphomicrobiales</taxon>
        <taxon>Aurantimonadaceae</taxon>
        <taxon>Jiella</taxon>
    </lineage>
</organism>
<evidence type="ECO:0000256" key="6">
    <source>
        <dbReference type="ARBA" id="ARBA00022989"/>
    </source>
</evidence>
<dbReference type="RefSeq" id="WP_134763461.1">
    <property type="nucleotide sequence ID" value="NZ_SOZD01000006.1"/>
</dbReference>
<dbReference type="Pfam" id="PF00528">
    <property type="entry name" value="BPD_transp_1"/>
    <property type="match status" value="1"/>
</dbReference>
<sequence>MDDALKDRLEAERQTRQPEQPEDRAADIAREQTSGIAQLAPESEFVRRPRISPINQRRWRNFKANRRGYWSLWIFGILFIVTLFAEFVANDRPLLVEYKGEFYYPVFVDYPEEVFGGFLPTTDYRDPVNRDEIESNGWMIWPPIRYSYDTKNLEPPTPAPSPPFWMLSKEDRCKGYPEGVNDPGCTLGNMNWLGTDDQVRDVLARVIYGFRISVLFGLILTAGSALIGVTAGAVQGYFGGLVDLFFQRFIEIWSSIPVLYLLLIIAAILPPGFWVLLGIMMLFSWVAFVGVVRAEFLRARNFEYVNAARALGVGDWTIMFRHLLPNAMVATLTFLPFILSGSITTLTALDFLGLGLPPGSPSLGELLAQGKNNLQAPWLGFSGFLVLALMLSLLVFIGEAVRDAFDPRKSFG</sequence>
<evidence type="ECO:0000256" key="8">
    <source>
        <dbReference type="RuleBase" id="RU363032"/>
    </source>
</evidence>
<gene>
    <name evidence="11" type="ORF">E3C22_19035</name>
</gene>
<keyword evidence="2 8" id="KW-0813">Transport</keyword>
<dbReference type="Pfam" id="PF12911">
    <property type="entry name" value="OppC_N"/>
    <property type="match status" value="1"/>
</dbReference>
<evidence type="ECO:0000313" key="12">
    <source>
        <dbReference type="Proteomes" id="UP000298179"/>
    </source>
</evidence>
<feature type="transmembrane region" description="Helical" evidence="8">
    <location>
        <begin position="68"/>
        <end position="89"/>
    </location>
</feature>
<dbReference type="InterPro" id="IPR035906">
    <property type="entry name" value="MetI-like_sf"/>
</dbReference>
<protein>
    <submittedName>
        <fullName evidence="11">ABC transporter permease</fullName>
    </submittedName>
</protein>
<dbReference type="Proteomes" id="UP000298179">
    <property type="component" value="Unassembled WGS sequence"/>
</dbReference>
<dbReference type="SUPFAM" id="SSF161098">
    <property type="entry name" value="MetI-like"/>
    <property type="match status" value="1"/>
</dbReference>
<name>A0A4Y8REG5_9HYPH</name>
<feature type="transmembrane region" description="Helical" evidence="8">
    <location>
        <begin position="376"/>
        <end position="401"/>
    </location>
</feature>
<feature type="domain" description="ABC transmembrane type-1" evidence="10">
    <location>
        <begin position="210"/>
        <end position="402"/>
    </location>
</feature>
<evidence type="ECO:0000256" key="1">
    <source>
        <dbReference type="ARBA" id="ARBA00004429"/>
    </source>
</evidence>
<feature type="transmembrane region" description="Helical" evidence="8">
    <location>
        <begin position="250"/>
        <end position="268"/>
    </location>
</feature>
<feature type="transmembrane region" description="Helical" evidence="8">
    <location>
        <begin position="329"/>
        <end position="356"/>
    </location>
</feature>
<keyword evidence="3" id="KW-1003">Cell membrane</keyword>
<dbReference type="EMBL" id="SOZD01000006">
    <property type="protein sequence ID" value="TFF19780.1"/>
    <property type="molecule type" value="Genomic_DNA"/>
</dbReference>
<comment type="similarity">
    <text evidence="8">Belongs to the binding-protein-dependent transport system permease family.</text>
</comment>
<evidence type="ECO:0000313" key="11">
    <source>
        <dbReference type="EMBL" id="TFF19780.1"/>
    </source>
</evidence>
<keyword evidence="5 8" id="KW-0812">Transmembrane</keyword>
<feature type="transmembrane region" description="Helical" evidence="8">
    <location>
        <begin position="274"/>
        <end position="292"/>
    </location>
</feature>
<dbReference type="OrthoDB" id="9766870at2"/>
<dbReference type="GO" id="GO:0005886">
    <property type="term" value="C:plasma membrane"/>
    <property type="evidence" value="ECO:0007669"/>
    <property type="project" value="UniProtKB-SubCell"/>
</dbReference>
<dbReference type="FunFam" id="1.10.3720.10:FF:000005">
    <property type="entry name" value="Microcin C ABC transporter permease"/>
    <property type="match status" value="1"/>
</dbReference>
<dbReference type="PANTHER" id="PTHR30325">
    <property type="entry name" value="MEMBRANE COMPONENT OF ABC TRANSPORTER"/>
    <property type="match status" value="1"/>
</dbReference>
<dbReference type="InterPro" id="IPR000515">
    <property type="entry name" value="MetI-like"/>
</dbReference>